<evidence type="ECO:0000313" key="3">
    <source>
        <dbReference type="Proteomes" id="UP001597156"/>
    </source>
</evidence>
<sequence length="100" mass="10912">MAILGLIILTILFWGLGIAFRHGKLLFLIAGNNAARKPYDQKSLFAGRIVGLIMHVAGILTALIAIPNIPEIYYLGATIGFIIFLIIASVYLNKQIGKMD</sequence>
<keyword evidence="3" id="KW-1185">Reference proteome</keyword>
<organism evidence="2 3">
    <name type="scientific">Lentilactobacillus raoultii</name>
    <dbReference type="NCBI Taxonomy" id="1987503"/>
    <lineage>
        <taxon>Bacteria</taxon>
        <taxon>Bacillati</taxon>
        <taxon>Bacillota</taxon>
        <taxon>Bacilli</taxon>
        <taxon>Lactobacillales</taxon>
        <taxon>Lactobacillaceae</taxon>
        <taxon>Lentilactobacillus</taxon>
    </lineage>
</organism>
<dbReference type="InterPro" id="IPR017259">
    <property type="entry name" value="UCP037672"/>
</dbReference>
<evidence type="ECO:0000313" key="2">
    <source>
        <dbReference type="EMBL" id="MFD1125173.1"/>
    </source>
</evidence>
<dbReference type="Pfam" id="PF12650">
    <property type="entry name" value="DUF3784"/>
    <property type="match status" value="1"/>
</dbReference>
<gene>
    <name evidence="2" type="ORF">ACFQ22_07380</name>
</gene>
<dbReference type="RefSeq" id="WP_121978097.1">
    <property type="nucleotide sequence ID" value="NZ_JBHTLH010000019.1"/>
</dbReference>
<protein>
    <submittedName>
        <fullName evidence="2">DUF3784 domain-containing protein</fullName>
    </submittedName>
</protein>
<accession>A0ABW3PLD4</accession>
<proteinExistence type="predicted"/>
<comment type="caution">
    <text evidence="2">The sequence shown here is derived from an EMBL/GenBank/DDBJ whole genome shotgun (WGS) entry which is preliminary data.</text>
</comment>
<reference evidence="3" key="1">
    <citation type="journal article" date="2019" name="Int. J. Syst. Evol. Microbiol.">
        <title>The Global Catalogue of Microorganisms (GCM) 10K type strain sequencing project: providing services to taxonomists for standard genome sequencing and annotation.</title>
        <authorList>
            <consortium name="The Broad Institute Genomics Platform"/>
            <consortium name="The Broad Institute Genome Sequencing Center for Infectious Disease"/>
            <person name="Wu L."/>
            <person name="Ma J."/>
        </authorList>
    </citation>
    <scope>NUCLEOTIDE SEQUENCE [LARGE SCALE GENOMIC DNA]</scope>
    <source>
        <strain evidence="3">CCUG 71848</strain>
    </source>
</reference>
<keyword evidence="1" id="KW-0812">Transmembrane</keyword>
<name>A0ABW3PLD4_9LACO</name>
<evidence type="ECO:0000256" key="1">
    <source>
        <dbReference type="SAM" id="Phobius"/>
    </source>
</evidence>
<feature type="transmembrane region" description="Helical" evidence="1">
    <location>
        <begin position="72"/>
        <end position="92"/>
    </location>
</feature>
<feature type="transmembrane region" description="Helical" evidence="1">
    <location>
        <begin position="44"/>
        <end position="66"/>
    </location>
</feature>
<dbReference type="Proteomes" id="UP001597156">
    <property type="component" value="Unassembled WGS sequence"/>
</dbReference>
<keyword evidence="1" id="KW-0472">Membrane</keyword>
<dbReference type="EMBL" id="JBHTLH010000019">
    <property type="protein sequence ID" value="MFD1125173.1"/>
    <property type="molecule type" value="Genomic_DNA"/>
</dbReference>
<feature type="transmembrane region" description="Helical" evidence="1">
    <location>
        <begin position="6"/>
        <end position="23"/>
    </location>
</feature>
<keyword evidence="1" id="KW-1133">Transmembrane helix</keyword>